<dbReference type="RefSeq" id="WP_008698479.1">
    <property type="nucleotide sequence ID" value="NZ_KE161009.1"/>
</dbReference>
<dbReference type="HOGENOM" id="CLU_125939_0_1_0"/>
<sequence>MTYSEGMQMLMDIIGIFFNKIVLLLGAIISIIFYVTGGKDKLMTCLLILMGLDYATGVIKAFITEKANSKQGFKGLLKKIVTICVVILAYQIDIVFENKFSLRFLSLCILISNEGLSILENAAVCGIPIPEKLRNVLEQYKEFKVKNKEI</sequence>
<dbReference type="AlphaFoldDB" id="H1PWB0"/>
<feature type="transmembrane region" description="Helical" evidence="5">
    <location>
        <begin position="13"/>
        <end position="35"/>
    </location>
</feature>
<accession>H1PWB0</accession>
<comment type="subcellular location">
    <subcellularLocation>
        <location evidence="1">Membrane</location>
        <topology evidence="1">Multi-pass membrane protein</topology>
    </subcellularLocation>
</comment>
<protein>
    <submittedName>
        <fullName evidence="6">Toxin secretion/phage lysis holin</fullName>
    </submittedName>
</protein>
<dbReference type="Proteomes" id="UP000003233">
    <property type="component" value="Unassembled WGS sequence"/>
</dbReference>
<dbReference type="InterPro" id="IPR006480">
    <property type="entry name" value="Phage_holin_4_1"/>
</dbReference>
<evidence type="ECO:0000313" key="7">
    <source>
        <dbReference type="Proteomes" id="UP000003233"/>
    </source>
</evidence>
<evidence type="ECO:0000313" key="6">
    <source>
        <dbReference type="EMBL" id="EHO79964.1"/>
    </source>
</evidence>
<name>H1PWB0_9FUSO</name>
<evidence type="ECO:0000256" key="1">
    <source>
        <dbReference type="ARBA" id="ARBA00004141"/>
    </source>
</evidence>
<dbReference type="BioCyc" id="FSP457404-HMP:GTSQ-2729-MONOMER"/>
<organism evidence="6 7">
    <name type="scientific">Fusobacterium ulcerans 12-1B</name>
    <dbReference type="NCBI Taxonomy" id="457404"/>
    <lineage>
        <taxon>Bacteria</taxon>
        <taxon>Fusobacteriati</taxon>
        <taxon>Fusobacteriota</taxon>
        <taxon>Fusobacteriia</taxon>
        <taxon>Fusobacteriales</taxon>
        <taxon>Fusobacteriaceae</taxon>
        <taxon>Fusobacterium</taxon>
    </lineage>
</organism>
<dbReference type="GO" id="GO:0016020">
    <property type="term" value="C:membrane"/>
    <property type="evidence" value="ECO:0007669"/>
    <property type="project" value="UniProtKB-SubCell"/>
</dbReference>
<reference evidence="6 7" key="1">
    <citation type="submission" date="2012-07" db="EMBL/GenBank/DDBJ databases">
        <title>The Genome Sequence of Fusobacterium ulcerans 12_1B.</title>
        <authorList>
            <consortium name="The Broad Institute Genome Sequencing Platform"/>
            <person name="Earl A."/>
            <person name="Ward D."/>
            <person name="Feldgarden M."/>
            <person name="Gevers D."/>
            <person name="Strauss J."/>
            <person name="Ambrose C.E."/>
            <person name="Allen-Vercoe E."/>
            <person name="Walker B."/>
            <person name="Young S.K."/>
            <person name="Zeng Q."/>
            <person name="Gargeya S."/>
            <person name="Fitzgerald M."/>
            <person name="Haas B."/>
            <person name="Abouelleil A."/>
            <person name="Alvarado L."/>
            <person name="Arachchi H.M."/>
            <person name="Berlin A.M."/>
            <person name="Chapman S.B."/>
            <person name="Goldberg J."/>
            <person name="Griggs A."/>
            <person name="Gujja S."/>
            <person name="Hansen M."/>
            <person name="Howarth C."/>
            <person name="Imamovic A."/>
            <person name="Larimer J."/>
            <person name="McCowen C."/>
            <person name="Montmayeur A."/>
            <person name="Murphy C."/>
            <person name="Neiman D."/>
            <person name="Pearson M."/>
            <person name="Priest M."/>
            <person name="Roberts A."/>
            <person name="Saif S."/>
            <person name="Shea T."/>
            <person name="Sisk P."/>
            <person name="Sykes S."/>
            <person name="Wortman J."/>
            <person name="Nusbaum C."/>
            <person name="Birren B."/>
        </authorList>
    </citation>
    <scope>NUCLEOTIDE SEQUENCE [LARGE SCALE GENOMIC DNA]</scope>
    <source>
        <strain evidence="6 7">12_1B</strain>
    </source>
</reference>
<feature type="transmembrane region" description="Helical" evidence="5">
    <location>
        <begin position="75"/>
        <end position="96"/>
    </location>
</feature>
<proteinExistence type="predicted"/>
<dbReference type="NCBIfam" id="TIGR01593">
    <property type="entry name" value="holin_tox_secr"/>
    <property type="match status" value="1"/>
</dbReference>
<dbReference type="EMBL" id="AGWJ02000023">
    <property type="protein sequence ID" value="EHO79964.1"/>
    <property type="molecule type" value="Genomic_DNA"/>
</dbReference>
<evidence type="ECO:0000256" key="3">
    <source>
        <dbReference type="ARBA" id="ARBA00022989"/>
    </source>
</evidence>
<keyword evidence="2 5" id="KW-0812">Transmembrane</keyword>
<dbReference type="PATRIC" id="fig|457404.5.peg.2452"/>
<evidence type="ECO:0000256" key="2">
    <source>
        <dbReference type="ARBA" id="ARBA00022692"/>
    </source>
</evidence>
<keyword evidence="3 5" id="KW-1133">Transmembrane helix</keyword>
<comment type="caution">
    <text evidence="6">The sequence shown here is derived from an EMBL/GenBank/DDBJ whole genome shotgun (WGS) entry which is preliminary data.</text>
</comment>
<evidence type="ECO:0000256" key="5">
    <source>
        <dbReference type="SAM" id="Phobius"/>
    </source>
</evidence>
<keyword evidence="4 5" id="KW-0472">Membrane</keyword>
<dbReference type="Pfam" id="PF05105">
    <property type="entry name" value="Phage_holin_4_1"/>
    <property type="match status" value="1"/>
</dbReference>
<keyword evidence="7" id="KW-1185">Reference proteome</keyword>
<gene>
    <name evidence="6" type="ORF">HMPREF0402_02703</name>
</gene>
<evidence type="ECO:0000256" key="4">
    <source>
        <dbReference type="ARBA" id="ARBA00023136"/>
    </source>
</evidence>
<feature type="transmembrane region" description="Helical" evidence="5">
    <location>
        <begin position="42"/>
        <end position="63"/>
    </location>
</feature>